<evidence type="ECO:0000259" key="7">
    <source>
        <dbReference type="PROSITE" id="PS51471"/>
    </source>
</evidence>
<keyword evidence="9" id="KW-1185">Reference proteome</keyword>
<keyword evidence="3" id="KW-0223">Dioxygenase</keyword>
<evidence type="ECO:0000256" key="5">
    <source>
        <dbReference type="ARBA" id="ARBA00023004"/>
    </source>
</evidence>
<keyword evidence="6" id="KW-0732">Signal</keyword>
<evidence type="ECO:0000256" key="2">
    <source>
        <dbReference type="ARBA" id="ARBA00022723"/>
    </source>
</evidence>
<dbReference type="PANTHER" id="PTHR10869:SF226">
    <property type="entry name" value="PROLYL 4-HYDROXYLASE ALPHA SUBUNIT DOMAIN-CONTAINING PROTEIN"/>
    <property type="match status" value="1"/>
</dbReference>
<dbReference type="SMART" id="SM00702">
    <property type="entry name" value="P4Hc"/>
    <property type="match status" value="1"/>
</dbReference>
<evidence type="ECO:0000313" key="9">
    <source>
        <dbReference type="Proteomes" id="UP001530293"/>
    </source>
</evidence>
<organism evidence="8 9">
    <name type="scientific">Discostella pseudostelligera</name>
    <dbReference type="NCBI Taxonomy" id="259834"/>
    <lineage>
        <taxon>Eukaryota</taxon>
        <taxon>Sar</taxon>
        <taxon>Stramenopiles</taxon>
        <taxon>Ochrophyta</taxon>
        <taxon>Bacillariophyta</taxon>
        <taxon>Coscinodiscophyceae</taxon>
        <taxon>Thalassiosirophycidae</taxon>
        <taxon>Stephanodiscales</taxon>
        <taxon>Stephanodiscaceae</taxon>
        <taxon>Discostella</taxon>
    </lineage>
</organism>
<keyword evidence="4" id="KW-0560">Oxidoreductase</keyword>
<evidence type="ECO:0000256" key="1">
    <source>
        <dbReference type="ARBA" id="ARBA00001961"/>
    </source>
</evidence>
<evidence type="ECO:0000256" key="6">
    <source>
        <dbReference type="SAM" id="SignalP"/>
    </source>
</evidence>
<dbReference type="AlphaFoldDB" id="A0ABD3MYL8"/>
<dbReference type="EMBL" id="JALLBG020000078">
    <property type="protein sequence ID" value="KAL3767046.1"/>
    <property type="molecule type" value="Genomic_DNA"/>
</dbReference>
<feature type="chain" id="PRO_5044846531" description="Fe2OG dioxygenase domain-containing protein" evidence="6">
    <location>
        <begin position="29"/>
        <end position="460"/>
    </location>
</feature>
<protein>
    <recommendedName>
        <fullName evidence="7">Fe2OG dioxygenase domain-containing protein</fullName>
    </recommendedName>
</protein>
<dbReference type="Proteomes" id="UP001530293">
    <property type="component" value="Unassembled WGS sequence"/>
</dbReference>
<accession>A0ABD3MYL8</accession>
<feature type="signal peptide" evidence="6">
    <location>
        <begin position="1"/>
        <end position="28"/>
    </location>
</feature>
<evidence type="ECO:0000256" key="3">
    <source>
        <dbReference type="ARBA" id="ARBA00022964"/>
    </source>
</evidence>
<evidence type="ECO:0000256" key="4">
    <source>
        <dbReference type="ARBA" id="ARBA00023002"/>
    </source>
</evidence>
<comment type="caution">
    <text evidence="8">The sequence shown here is derived from an EMBL/GenBank/DDBJ whole genome shotgun (WGS) entry which is preliminary data.</text>
</comment>
<dbReference type="GO" id="GO:0046872">
    <property type="term" value="F:metal ion binding"/>
    <property type="evidence" value="ECO:0007669"/>
    <property type="project" value="UniProtKB-KW"/>
</dbReference>
<evidence type="ECO:0000313" key="8">
    <source>
        <dbReference type="EMBL" id="KAL3767046.1"/>
    </source>
</evidence>
<reference evidence="8 9" key="1">
    <citation type="submission" date="2024-10" db="EMBL/GenBank/DDBJ databases">
        <title>Updated reference genomes for cyclostephanoid diatoms.</title>
        <authorList>
            <person name="Roberts W.R."/>
            <person name="Alverson A.J."/>
        </authorList>
    </citation>
    <scope>NUCLEOTIDE SEQUENCE [LARGE SCALE GENOMIC DNA]</scope>
    <source>
        <strain evidence="8 9">AJA232-27</strain>
    </source>
</reference>
<name>A0ABD3MYL8_9STRA</name>
<dbReference type="InterPro" id="IPR045054">
    <property type="entry name" value="P4HA-like"/>
</dbReference>
<keyword evidence="5" id="KW-0408">Iron</keyword>
<feature type="domain" description="Fe2OG dioxygenase" evidence="7">
    <location>
        <begin position="326"/>
        <end position="436"/>
    </location>
</feature>
<dbReference type="Pfam" id="PF13640">
    <property type="entry name" value="2OG-FeII_Oxy_3"/>
    <property type="match status" value="1"/>
</dbReference>
<comment type="cofactor">
    <cofactor evidence="1">
        <name>L-ascorbate</name>
        <dbReference type="ChEBI" id="CHEBI:38290"/>
    </cofactor>
</comment>
<gene>
    <name evidence="8" type="ORF">ACHAWU_004544</name>
</gene>
<sequence length="460" mass="51145">MTMKMKQPPNLLLTAVSLLLLMLQTAIAANSHARSIIIANESSRRVEVHWVDPVSGEMVIQSEPDILDGASLNLDSYVGHTFEVRELPAKKTGVCAGEEQTCRVDHFTVSSNNDQVIIIKDGIKVDHTDSKTIASNSAKSLLSTCRSTVQKQLDNNPDLLSIPTILDSFSDCVEQGIVNEIEKANEEITFQASVRTEMGELLEDYACADEKLNTTEPIRTESWRDKKVGIMIERPSFKIHTIENFVTHEECMAVSEMAEPLLEDAEVADGSGGGQISENRKAKQAAIAVDWEKEAEGDLIAQLSRRVYDYVNHALPFEIKENGQEELMSIQYFGRGRDDDQPRDQYMPHCDEDCTGMAFRPGTRMATIVMYCEVPTVGGATNFRNAMVHIKPTKHAATFFSYIDPVTMMTDSGFTEHSGCPVIEGNKKIVTQWVRLGVDDETPWDSFNTLGVKISDAENQ</sequence>
<dbReference type="InterPro" id="IPR044862">
    <property type="entry name" value="Pro_4_hyd_alph_FE2OG_OXY"/>
</dbReference>
<dbReference type="InterPro" id="IPR005123">
    <property type="entry name" value="Oxoglu/Fe-dep_dioxygenase_dom"/>
</dbReference>
<keyword evidence="2" id="KW-0479">Metal-binding</keyword>
<proteinExistence type="predicted"/>
<dbReference type="Gene3D" id="2.60.120.620">
    <property type="entry name" value="q2cbj1_9rhob like domain"/>
    <property type="match status" value="1"/>
</dbReference>
<dbReference type="FunFam" id="2.60.120.620:FF:000075">
    <property type="entry name" value="Predicted protein"/>
    <property type="match status" value="1"/>
</dbReference>
<dbReference type="InterPro" id="IPR006620">
    <property type="entry name" value="Pro_4_hyd_alph"/>
</dbReference>
<dbReference type="GO" id="GO:0051213">
    <property type="term" value="F:dioxygenase activity"/>
    <property type="evidence" value="ECO:0007669"/>
    <property type="project" value="UniProtKB-KW"/>
</dbReference>
<dbReference type="PROSITE" id="PS51471">
    <property type="entry name" value="FE2OG_OXY"/>
    <property type="match status" value="1"/>
</dbReference>
<dbReference type="PANTHER" id="PTHR10869">
    <property type="entry name" value="PROLYL 4-HYDROXYLASE ALPHA SUBUNIT"/>
    <property type="match status" value="1"/>
</dbReference>